<keyword evidence="3" id="KW-1185">Reference proteome</keyword>
<dbReference type="EMBL" id="CAJFCJ010000004">
    <property type="protein sequence ID" value="CAD5113497.1"/>
    <property type="molecule type" value="Genomic_DNA"/>
</dbReference>
<dbReference type="Proteomes" id="UP000549394">
    <property type="component" value="Unassembled WGS sequence"/>
</dbReference>
<proteinExistence type="predicted"/>
<reference evidence="2 3" key="1">
    <citation type="submission" date="2020-08" db="EMBL/GenBank/DDBJ databases">
        <authorList>
            <person name="Hejnol A."/>
        </authorList>
    </citation>
    <scope>NUCLEOTIDE SEQUENCE [LARGE SCALE GENOMIC DNA]</scope>
</reference>
<dbReference type="Pfam" id="PF22589">
    <property type="entry name" value="SPMIP1"/>
    <property type="match status" value="1"/>
</dbReference>
<dbReference type="InterPro" id="IPR054323">
    <property type="entry name" value="SPMIP1_C"/>
</dbReference>
<comment type="caution">
    <text evidence="2">The sequence shown here is derived from an EMBL/GenBank/DDBJ whole genome shotgun (WGS) entry which is preliminary data.</text>
</comment>
<feature type="domain" description="Sperm microtubule inner protein 1 C-terminal" evidence="1">
    <location>
        <begin position="58"/>
        <end position="173"/>
    </location>
</feature>
<gene>
    <name evidence="2" type="ORF">DGYR_LOCUS2474</name>
</gene>
<accession>A0A7I8VB50</accession>
<name>A0A7I8VB50_9ANNE</name>
<sequence length="198" mass="23006">MACRSYPADTRLQSFFAEGYERERDARMKYYLETKRGAGGAKDQSEMQIRGTFGGKGLPQIDPRQFAIAKFKKEKEELEKYVAENRLDASQMMYKPREQVKGLLYEGFSKEGKGRASYLKERKLQIPEKKYEFPVTSSWNYGWKLDECFALKRPTHARSSMIRDNFFTRNGIPTMREPNVPPPHGMERSVTCANINMC</sequence>
<evidence type="ECO:0000313" key="3">
    <source>
        <dbReference type="Proteomes" id="UP000549394"/>
    </source>
</evidence>
<evidence type="ECO:0000313" key="2">
    <source>
        <dbReference type="EMBL" id="CAD5113497.1"/>
    </source>
</evidence>
<dbReference type="AlphaFoldDB" id="A0A7I8VB50"/>
<dbReference type="OrthoDB" id="410807at2759"/>
<organism evidence="2 3">
    <name type="scientific">Dimorphilus gyrociliatus</name>
    <dbReference type="NCBI Taxonomy" id="2664684"/>
    <lineage>
        <taxon>Eukaryota</taxon>
        <taxon>Metazoa</taxon>
        <taxon>Spiralia</taxon>
        <taxon>Lophotrochozoa</taxon>
        <taxon>Annelida</taxon>
        <taxon>Polychaeta</taxon>
        <taxon>Polychaeta incertae sedis</taxon>
        <taxon>Dinophilidae</taxon>
        <taxon>Dimorphilus</taxon>
    </lineage>
</organism>
<evidence type="ECO:0000259" key="1">
    <source>
        <dbReference type="Pfam" id="PF22589"/>
    </source>
</evidence>
<protein>
    <submittedName>
        <fullName evidence="2">DgyrCDS2660</fullName>
    </submittedName>
</protein>
<dbReference type="PANTHER" id="PTHR35826">
    <property type="entry name" value="PROTEIN ATP6V1FNB-LIKE"/>
    <property type="match status" value="1"/>
</dbReference>
<dbReference type="PANTHER" id="PTHR35826:SF1">
    <property type="entry name" value="PROTEIN ATP6V1FNB-LIKE"/>
    <property type="match status" value="1"/>
</dbReference>